<feature type="domain" description="HTH DNA binding" evidence="2">
    <location>
        <begin position="265"/>
        <end position="319"/>
    </location>
</feature>
<keyword evidence="4" id="KW-1185">Reference proteome</keyword>
<organism evidence="3 4">
    <name type="scientific">Palleronia abyssalis</name>
    <dbReference type="NCBI Taxonomy" id="1501240"/>
    <lineage>
        <taxon>Bacteria</taxon>
        <taxon>Pseudomonadati</taxon>
        <taxon>Pseudomonadota</taxon>
        <taxon>Alphaproteobacteria</taxon>
        <taxon>Rhodobacterales</taxon>
        <taxon>Roseobacteraceae</taxon>
        <taxon>Palleronia</taxon>
    </lineage>
</organism>
<evidence type="ECO:0000259" key="2">
    <source>
        <dbReference type="Pfam" id="PF11972"/>
    </source>
</evidence>
<name>A0A2R8BZ99_9RHOB</name>
<feature type="region of interest" description="Disordered" evidence="1">
    <location>
        <begin position="332"/>
        <end position="362"/>
    </location>
</feature>
<dbReference type="EMBL" id="ONZF01000009">
    <property type="protein sequence ID" value="SPJ25472.1"/>
    <property type="molecule type" value="Genomic_DNA"/>
</dbReference>
<dbReference type="InterPro" id="IPR021068">
    <property type="entry name" value="HTH_DNA-bd"/>
</dbReference>
<dbReference type="Proteomes" id="UP000244912">
    <property type="component" value="Unassembled WGS sequence"/>
</dbReference>
<protein>
    <recommendedName>
        <fullName evidence="2">HTH DNA binding domain-containing protein</fullName>
    </recommendedName>
</protein>
<dbReference type="Pfam" id="PF11972">
    <property type="entry name" value="HTH_13"/>
    <property type="match status" value="1"/>
</dbReference>
<feature type="compositionally biased region" description="Basic and acidic residues" evidence="1">
    <location>
        <begin position="332"/>
        <end position="347"/>
    </location>
</feature>
<evidence type="ECO:0000256" key="1">
    <source>
        <dbReference type="SAM" id="MobiDB-lite"/>
    </source>
</evidence>
<proteinExistence type="predicted"/>
<accession>A0A2R8BZ99</accession>
<evidence type="ECO:0000313" key="3">
    <source>
        <dbReference type="EMBL" id="SPJ25472.1"/>
    </source>
</evidence>
<sequence length="387" mass="41683">MTDMPIDAVAARIVKIEIAAGRLEGAFASDPALGALWRGQVAITEACRSVGLEDVHLEEEDLVLRSYAGGAVTAETARAGWFAEGVLRVLAHPGDLETDPSGVLARCLDGGRIKDRAGFDRGQLEKLGQRVLERMRTAEGPFPAALGAAILFRGATGGRHPAAERLLFMAVDHAYRSERESRADAEQGAEEILANLSARWIFPPAMALTGDGFRAWFPASPQGQAALLVGLDREMDRALGQLPLLRRWRSDAQALSQSSSGKSKLADLVTLVAQRPILTSAMVADALGVTPRTGLNLLVRLTDAGLMANITGRRTYRAWAPTPIADRLRADRRVPTRRRETVSRPDPKTSLALRASDGPRDRAGEEAALAELDRAMARADAILGKYM</sequence>
<dbReference type="AlphaFoldDB" id="A0A2R8BZ99"/>
<evidence type="ECO:0000313" key="4">
    <source>
        <dbReference type="Proteomes" id="UP000244912"/>
    </source>
</evidence>
<dbReference type="OrthoDB" id="7838433at2"/>
<dbReference type="RefSeq" id="WP_108895276.1">
    <property type="nucleotide sequence ID" value="NZ_ONZF01000009.1"/>
</dbReference>
<gene>
    <name evidence="3" type="ORF">PAA8504_03323</name>
</gene>
<reference evidence="3 4" key="1">
    <citation type="submission" date="2018-03" db="EMBL/GenBank/DDBJ databases">
        <authorList>
            <person name="Keele B.F."/>
        </authorList>
    </citation>
    <scope>NUCLEOTIDE SEQUENCE [LARGE SCALE GENOMIC DNA]</scope>
    <source>
        <strain evidence="3 4">CECT 8504</strain>
    </source>
</reference>